<feature type="domain" description="ABC transporter" evidence="10">
    <location>
        <begin position="3"/>
        <end position="232"/>
    </location>
</feature>
<organism evidence="12 13">
    <name type="scientific">Kineobactrum sediminis</name>
    <dbReference type="NCBI Taxonomy" id="1905677"/>
    <lineage>
        <taxon>Bacteria</taxon>
        <taxon>Pseudomonadati</taxon>
        <taxon>Pseudomonadota</taxon>
        <taxon>Gammaproteobacteria</taxon>
        <taxon>Cellvibrionales</taxon>
        <taxon>Halieaceae</taxon>
        <taxon>Kineobactrum</taxon>
    </lineage>
</organism>
<reference evidence="13" key="1">
    <citation type="submission" date="2017-11" db="EMBL/GenBank/DDBJ databases">
        <title>The draft genome sequence of Chromatocurvus sp. F02.</title>
        <authorList>
            <person name="Du Z.-J."/>
            <person name="Chang Y.-Q."/>
        </authorList>
    </citation>
    <scope>NUCLEOTIDE SEQUENCE [LARGE SCALE GENOMIC DNA]</scope>
    <source>
        <strain evidence="13">F02</strain>
    </source>
</reference>
<protein>
    <submittedName>
        <fullName evidence="12">Molybdenum ABC transporter ATP-binding protein</fullName>
    </submittedName>
</protein>
<dbReference type="InterPro" id="IPR050334">
    <property type="entry name" value="Molybdenum_import_ModC"/>
</dbReference>
<keyword evidence="8" id="KW-0472">Membrane</keyword>
<dbReference type="PROSITE" id="PS51866">
    <property type="entry name" value="MOP"/>
    <property type="match status" value="1"/>
</dbReference>
<evidence type="ECO:0000256" key="2">
    <source>
        <dbReference type="ARBA" id="ARBA00022475"/>
    </source>
</evidence>
<dbReference type="AlphaFoldDB" id="A0A2N5Y1P7"/>
<dbReference type="PROSITE" id="PS50893">
    <property type="entry name" value="ABC_TRANSPORTER_2"/>
    <property type="match status" value="1"/>
</dbReference>
<dbReference type="PROSITE" id="PS00211">
    <property type="entry name" value="ABC_TRANSPORTER_1"/>
    <property type="match status" value="1"/>
</dbReference>
<dbReference type="SUPFAM" id="SSF52540">
    <property type="entry name" value="P-loop containing nucleoside triphosphate hydrolases"/>
    <property type="match status" value="1"/>
</dbReference>
<dbReference type="GO" id="GO:0015098">
    <property type="term" value="F:molybdate ion transmembrane transporter activity"/>
    <property type="evidence" value="ECO:0007669"/>
    <property type="project" value="InterPro"/>
</dbReference>
<evidence type="ECO:0000256" key="5">
    <source>
        <dbReference type="ARBA" id="ARBA00022741"/>
    </source>
</evidence>
<dbReference type="Pfam" id="PF00005">
    <property type="entry name" value="ABC_tran"/>
    <property type="match status" value="1"/>
</dbReference>
<keyword evidence="13" id="KW-1185">Reference proteome</keyword>
<feature type="domain" description="Mop" evidence="11">
    <location>
        <begin position="289"/>
        <end position="354"/>
    </location>
</feature>
<dbReference type="PANTHER" id="PTHR43514">
    <property type="entry name" value="ABC TRANSPORTER I FAMILY MEMBER 10"/>
    <property type="match status" value="1"/>
</dbReference>
<sequence length="354" mass="39165">MTLRLRASLTRRDFQLSIDITLPLEGVSALFGPSGSGKTTLLRIIAGLERTRDAQVYFGDQCWQHGRVFVPLHRRRIGLVFQEHSLLPHLSVHGNLAYGYNRTPTAERRLHLPEVAEMLGLTELLARPVDQLSGGERQRVSLGRALLISPQLLLLDEPLSALDTASRREIMPFLARMAEQSSVPIIMVSHAPDEVTRLADRVAFIRAGTIERIESLRATLSRPDSPLFEDNGATSLLEGELGPVNRHGLRPLGLPAAQLWVYSDEPVGKRLRLRVLARDVSLALALPQQISIQNQLAVTIATITRLDEQRCLVACHMADGQLLLSEVTPWSAERLGLQPGLKLYALVKSVALLL</sequence>
<dbReference type="InterPro" id="IPR008995">
    <property type="entry name" value="Mo/tungstate-bd_C_term_dom"/>
</dbReference>
<keyword evidence="4" id="KW-0997">Cell inner membrane</keyword>
<dbReference type="GO" id="GO:0005524">
    <property type="term" value="F:ATP binding"/>
    <property type="evidence" value="ECO:0007669"/>
    <property type="project" value="UniProtKB-KW"/>
</dbReference>
<dbReference type="NCBIfam" id="TIGR02142">
    <property type="entry name" value="modC_ABC"/>
    <property type="match status" value="1"/>
</dbReference>
<dbReference type="InterPro" id="IPR003439">
    <property type="entry name" value="ABC_transporter-like_ATP-bd"/>
</dbReference>
<dbReference type="EMBL" id="PKLZ01000008">
    <property type="protein sequence ID" value="PLW82316.1"/>
    <property type="molecule type" value="Genomic_DNA"/>
</dbReference>
<keyword evidence="1" id="KW-0813">Transport</keyword>
<evidence type="ECO:0000256" key="6">
    <source>
        <dbReference type="ARBA" id="ARBA00022840"/>
    </source>
</evidence>
<keyword evidence="6 12" id="KW-0067">ATP-binding</keyword>
<accession>A0A2N5Y1P7</accession>
<dbReference type="InterPro" id="IPR004606">
    <property type="entry name" value="Mop_domain"/>
</dbReference>
<dbReference type="InterPro" id="IPR011868">
    <property type="entry name" value="ModC_ABC_ATP-bd"/>
</dbReference>
<gene>
    <name evidence="12" type="primary">modC</name>
    <name evidence="12" type="ORF">CWI75_11130</name>
</gene>
<dbReference type="GO" id="GO:0140359">
    <property type="term" value="F:ABC-type transporter activity"/>
    <property type="evidence" value="ECO:0007669"/>
    <property type="project" value="InterPro"/>
</dbReference>
<dbReference type="SUPFAM" id="SSF50331">
    <property type="entry name" value="MOP-like"/>
    <property type="match status" value="1"/>
</dbReference>
<evidence type="ECO:0000259" key="11">
    <source>
        <dbReference type="PROSITE" id="PS51866"/>
    </source>
</evidence>
<dbReference type="Gene3D" id="2.40.50.100">
    <property type="match status" value="1"/>
</dbReference>
<dbReference type="InterPro" id="IPR005116">
    <property type="entry name" value="Transp-assoc_OB_typ1"/>
</dbReference>
<dbReference type="PANTHER" id="PTHR43514:SF10">
    <property type="entry name" value="MOLYBDENUM IMPORT ATP-BINDING PROTEIN MODC 2"/>
    <property type="match status" value="1"/>
</dbReference>
<dbReference type="InterPro" id="IPR003593">
    <property type="entry name" value="AAA+_ATPase"/>
</dbReference>
<name>A0A2N5Y1P7_9GAMM</name>
<evidence type="ECO:0000313" key="12">
    <source>
        <dbReference type="EMBL" id="PLW82316.1"/>
    </source>
</evidence>
<dbReference type="Proteomes" id="UP000234845">
    <property type="component" value="Unassembled WGS sequence"/>
</dbReference>
<evidence type="ECO:0000313" key="13">
    <source>
        <dbReference type="Proteomes" id="UP000234845"/>
    </source>
</evidence>
<dbReference type="OrthoDB" id="9802264at2"/>
<proteinExistence type="predicted"/>
<evidence type="ECO:0000256" key="1">
    <source>
        <dbReference type="ARBA" id="ARBA00022448"/>
    </source>
</evidence>
<evidence type="ECO:0000256" key="3">
    <source>
        <dbReference type="ARBA" id="ARBA00022505"/>
    </source>
</evidence>
<keyword evidence="2" id="KW-1003">Cell membrane</keyword>
<keyword evidence="5" id="KW-0547">Nucleotide-binding</keyword>
<dbReference type="GO" id="GO:0016887">
    <property type="term" value="F:ATP hydrolysis activity"/>
    <property type="evidence" value="ECO:0007669"/>
    <property type="project" value="InterPro"/>
</dbReference>
<evidence type="ECO:0000259" key="10">
    <source>
        <dbReference type="PROSITE" id="PS50893"/>
    </source>
</evidence>
<dbReference type="RefSeq" id="WP_101521568.1">
    <property type="nucleotide sequence ID" value="NZ_PKLZ01000008.1"/>
</dbReference>
<keyword evidence="3 9" id="KW-0500">Molybdenum</keyword>
<evidence type="ECO:0000256" key="7">
    <source>
        <dbReference type="ARBA" id="ARBA00022967"/>
    </source>
</evidence>
<dbReference type="InterPro" id="IPR017871">
    <property type="entry name" value="ABC_transporter-like_CS"/>
</dbReference>
<dbReference type="InterPro" id="IPR027417">
    <property type="entry name" value="P-loop_NTPase"/>
</dbReference>
<dbReference type="Gene3D" id="3.40.50.300">
    <property type="entry name" value="P-loop containing nucleotide triphosphate hydrolases"/>
    <property type="match status" value="1"/>
</dbReference>
<dbReference type="Pfam" id="PF03459">
    <property type="entry name" value="TOBE"/>
    <property type="match status" value="1"/>
</dbReference>
<dbReference type="GO" id="GO:0016020">
    <property type="term" value="C:membrane"/>
    <property type="evidence" value="ECO:0007669"/>
    <property type="project" value="InterPro"/>
</dbReference>
<comment type="caution">
    <text evidence="12">The sequence shown here is derived from an EMBL/GenBank/DDBJ whole genome shotgun (WGS) entry which is preliminary data.</text>
</comment>
<dbReference type="SMART" id="SM00382">
    <property type="entry name" value="AAA"/>
    <property type="match status" value="1"/>
</dbReference>
<evidence type="ECO:0000256" key="8">
    <source>
        <dbReference type="ARBA" id="ARBA00023136"/>
    </source>
</evidence>
<evidence type="ECO:0000256" key="9">
    <source>
        <dbReference type="PROSITE-ProRule" id="PRU01213"/>
    </source>
</evidence>
<keyword evidence="7" id="KW-1278">Translocase</keyword>
<evidence type="ECO:0000256" key="4">
    <source>
        <dbReference type="ARBA" id="ARBA00022519"/>
    </source>
</evidence>